<comment type="caution">
    <text evidence="1">The sequence shown here is derived from an EMBL/GenBank/DDBJ whole genome shotgun (WGS) entry which is preliminary data.</text>
</comment>
<dbReference type="RefSeq" id="WP_066294831.1">
    <property type="nucleotide sequence ID" value="NZ_JAGYPG010000001.1"/>
</dbReference>
<evidence type="ECO:0000313" key="1">
    <source>
        <dbReference type="EMBL" id="MBS4193686.1"/>
    </source>
</evidence>
<dbReference type="AlphaFoldDB" id="A0A942YGP3"/>
<organism evidence="1 2">
    <name type="scientific">Lederbergia citri</name>
    <dbReference type="NCBI Taxonomy" id="2833580"/>
    <lineage>
        <taxon>Bacteria</taxon>
        <taxon>Bacillati</taxon>
        <taxon>Bacillota</taxon>
        <taxon>Bacilli</taxon>
        <taxon>Bacillales</taxon>
        <taxon>Bacillaceae</taxon>
        <taxon>Lederbergia</taxon>
    </lineage>
</organism>
<gene>
    <name evidence="1" type="ORF">KHA97_01205</name>
</gene>
<dbReference type="Proteomes" id="UP000681414">
    <property type="component" value="Unassembled WGS sequence"/>
</dbReference>
<reference evidence="1 2" key="1">
    <citation type="submission" date="2021-05" db="EMBL/GenBank/DDBJ databases">
        <title>Novel Bacillus species.</title>
        <authorList>
            <person name="Liu G."/>
        </authorList>
    </citation>
    <scope>NUCLEOTIDE SEQUENCE [LARGE SCALE GENOMIC DNA]</scope>
    <source>
        <strain evidence="2">FJAT-49780</strain>
    </source>
</reference>
<name>A0A942YGP3_9BACI</name>
<protein>
    <submittedName>
        <fullName evidence="1">Uncharacterized protein</fullName>
    </submittedName>
</protein>
<keyword evidence="2" id="KW-1185">Reference proteome</keyword>
<accession>A0A942YGP3</accession>
<sequence>MASKGKQKKLDFVKAIHDDYTFIIAKHPRYGWMHHSEEEYIYFLYITRSQKRFVDNRTANVGEYNILCFQNFFSSYENLMNVIEPVLSEYILDNKKLFQIAMLCEELIEPNEDPLHKKASGE</sequence>
<evidence type="ECO:0000313" key="2">
    <source>
        <dbReference type="Proteomes" id="UP000681414"/>
    </source>
</evidence>
<proteinExistence type="predicted"/>
<dbReference type="EMBL" id="JAGYPG010000001">
    <property type="protein sequence ID" value="MBS4193686.1"/>
    <property type="molecule type" value="Genomic_DNA"/>
</dbReference>